<dbReference type="EMBL" id="KZ820074">
    <property type="protein sequence ID" value="PWN49273.1"/>
    <property type="molecule type" value="Genomic_DNA"/>
</dbReference>
<protein>
    <submittedName>
        <fullName evidence="1">Uncharacterized protein</fullName>
    </submittedName>
</protein>
<proteinExistence type="predicted"/>
<dbReference type="Proteomes" id="UP000245626">
    <property type="component" value="Unassembled WGS sequence"/>
</dbReference>
<evidence type="ECO:0000313" key="2">
    <source>
        <dbReference type="Proteomes" id="UP000245626"/>
    </source>
</evidence>
<accession>A0ACD0NTY8</accession>
<name>A0ACD0NTY8_9BASI</name>
<sequence>MSSSKYSNLPDIDTQPDVYETKDSDEEVEGGARRRGGRSRSKVGKKGGSSLRRRNRVGEQGETASDLEASGSDDDDEQSSGEEEDEKDRKQIQQKQAKVDDIDTTSLDALQATNRFQGACEVDGDRVDFSDKLKERGEGRSKDAKRANRGAYRNDRGYFDSGFETTTYEIDGSRQQGRPLERLRRLKFEIGLLEEEIAAAASSSSTSTSILVVDQDEDQDDKSKAKGGEGHQEGEVQPKVPRSERAKTKDEVPVFEMLEQLKSLRSDLGRLDREISSGGGGGGGGEIAFQQGLNPRKGLDPESRKILKKLVSGGRVEGEEKGDKALEGQGPQASSADDAHPAAVDLVHPSKVNDSKRLASIDKRLSELEKVVGAKDVLVDEETAMPKPLLPTLTRIEQQLSLLTQPRHLDAISRRVKVLVTELERVQESRSKLGPNGGGGGGGGGGVNKLEEVGSSNQPKEAEVTTAGLDPETVKRLNKLSQINQRLEPHLNLIPFVLERMRSLSDLHSSSDDFSKRLADLERRQQRSSNEVEQELQPLVRGLEQGLESNQRTMAANLEVLNQRIEALGERIQKLG</sequence>
<reference evidence="1 2" key="1">
    <citation type="journal article" date="2018" name="Mol. Biol. Evol.">
        <title>Broad Genomic Sampling Reveals a Smut Pathogenic Ancestry of the Fungal Clade Ustilaginomycotina.</title>
        <authorList>
            <person name="Kijpornyongpan T."/>
            <person name="Mondo S.J."/>
            <person name="Barry K."/>
            <person name="Sandor L."/>
            <person name="Lee J."/>
            <person name="Lipzen A."/>
            <person name="Pangilinan J."/>
            <person name="LaButti K."/>
            <person name="Hainaut M."/>
            <person name="Henrissat B."/>
            <person name="Grigoriev I.V."/>
            <person name="Spatafora J.W."/>
            <person name="Aime M.C."/>
        </authorList>
    </citation>
    <scope>NUCLEOTIDE SEQUENCE [LARGE SCALE GENOMIC DNA]</scope>
    <source>
        <strain evidence="1 2">SA 807</strain>
    </source>
</reference>
<evidence type="ECO:0000313" key="1">
    <source>
        <dbReference type="EMBL" id="PWN49273.1"/>
    </source>
</evidence>
<organism evidence="1 2">
    <name type="scientific">Violaceomyces palustris</name>
    <dbReference type="NCBI Taxonomy" id="1673888"/>
    <lineage>
        <taxon>Eukaryota</taxon>
        <taxon>Fungi</taxon>
        <taxon>Dikarya</taxon>
        <taxon>Basidiomycota</taxon>
        <taxon>Ustilaginomycotina</taxon>
        <taxon>Ustilaginomycetes</taxon>
        <taxon>Violaceomycetales</taxon>
        <taxon>Violaceomycetaceae</taxon>
        <taxon>Violaceomyces</taxon>
    </lineage>
</organism>
<keyword evidence="2" id="KW-1185">Reference proteome</keyword>
<gene>
    <name evidence="1" type="ORF">IE53DRAFT_388538</name>
</gene>